<keyword evidence="1" id="KW-0472">Membrane</keyword>
<name>A0A0N7M0A0_9RHOB</name>
<feature type="transmembrane region" description="Helical" evidence="1">
    <location>
        <begin position="219"/>
        <end position="237"/>
    </location>
</feature>
<dbReference type="STRING" id="928856.SAMN04488049_10195"/>
<feature type="transmembrane region" description="Helical" evidence="1">
    <location>
        <begin position="47"/>
        <end position="63"/>
    </location>
</feature>
<protein>
    <submittedName>
        <fullName evidence="2">Uncharacterized protein</fullName>
    </submittedName>
</protein>
<dbReference type="AlphaFoldDB" id="A0A0N7M0A0"/>
<proteinExistence type="predicted"/>
<feature type="transmembrane region" description="Helical" evidence="1">
    <location>
        <begin position="105"/>
        <end position="123"/>
    </location>
</feature>
<dbReference type="RefSeq" id="WP_131727554.1">
    <property type="nucleotide sequence ID" value="NZ_CYSD01000037.1"/>
</dbReference>
<feature type="transmembrane region" description="Helical" evidence="1">
    <location>
        <begin position="75"/>
        <end position="93"/>
    </location>
</feature>
<organism evidence="2 3">
    <name type="scientific">Tritonibacter multivorans</name>
    <dbReference type="NCBI Taxonomy" id="928856"/>
    <lineage>
        <taxon>Bacteria</taxon>
        <taxon>Pseudomonadati</taxon>
        <taxon>Pseudomonadota</taxon>
        <taxon>Alphaproteobacteria</taxon>
        <taxon>Rhodobacterales</taxon>
        <taxon>Paracoccaceae</taxon>
        <taxon>Tritonibacter</taxon>
    </lineage>
</organism>
<feature type="transmembrane region" description="Helical" evidence="1">
    <location>
        <begin position="129"/>
        <end position="150"/>
    </location>
</feature>
<feature type="transmembrane region" description="Helical" evidence="1">
    <location>
        <begin position="171"/>
        <end position="204"/>
    </location>
</feature>
<evidence type="ECO:0000313" key="3">
    <source>
        <dbReference type="Proteomes" id="UP000052022"/>
    </source>
</evidence>
<dbReference type="EMBL" id="CYSD01000037">
    <property type="protein sequence ID" value="CUH79881.1"/>
    <property type="molecule type" value="Genomic_DNA"/>
</dbReference>
<gene>
    <name evidence="2" type="ORF">TRM7557_02622</name>
</gene>
<keyword evidence="3" id="KW-1185">Reference proteome</keyword>
<evidence type="ECO:0000313" key="2">
    <source>
        <dbReference type="EMBL" id="CUH79881.1"/>
    </source>
</evidence>
<accession>A0A0N7M0A0</accession>
<feature type="transmembrane region" description="Helical" evidence="1">
    <location>
        <begin position="24"/>
        <end position="42"/>
    </location>
</feature>
<reference evidence="2 3" key="1">
    <citation type="submission" date="2015-09" db="EMBL/GenBank/DDBJ databases">
        <authorList>
            <consortium name="Swine Surveillance"/>
        </authorList>
    </citation>
    <scope>NUCLEOTIDE SEQUENCE [LARGE SCALE GENOMIC DNA]</scope>
    <source>
        <strain evidence="2 3">CECT 7557</strain>
    </source>
</reference>
<evidence type="ECO:0000256" key="1">
    <source>
        <dbReference type="SAM" id="Phobius"/>
    </source>
</evidence>
<dbReference type="Proteomes" id="UP000052022">
    <property type="component" value="Unassembled WGS sequence"/>
</dbReference>
<sequence>MAGLFCLCLQGASAGFPAFATTVGLLGWHHIVLWIAFEIMVLNKKKLFEVLGLAALPLVFWFLCDDGLSEREAWSRFVVVMLLSVALWPLRYWPNALGQPLGYKVCFAVFLGLYFGLMMMLALSGEGVIIEPLISLLLSGGIFGASMLRFQKGHPNAPLVPQSVWRAMAMRLAVGVFGPTLMILGGGLPLSAAGLVGVAMLFAVPQPSEAGLPKTEARVRQAIGFLLLLGFIGVQVFL</sequence>
<keyword evidence="1" id="KW-0812">Transmembrane</keyword>
<keyword evidence="1" id="KW-1133">Transmembrane helix</keyword>